<dbReference type="EMBL" id="CANL01000057">
    <property type="protein sequence ID" value="CCM65211.1"/>
    <property type="molecule type" value="Genomic_DNA"/>
</dbReference>
<dbReference type="AlphaFoldDB" id="R4Z6C7"/>
<accession>R4Z6C7</accession>
<name>R4Z6C7_9ACTN</name>
<dbReference type="Proteomes" id="UP000018291">
    <property type="component" value="Unassembled WGS sequence"/>
</dbReference>
<evidence type="ECO:0000313" key="2">
    <source>
        <dbReference type="Proteomes" id="UP000018291"/>
    </source>
</evidence>
<dbReference type="STRING" id="1229780.BN381_600025"/>
<dbReference type="HOGENOM" id="CLU_2841627_0_0_11"/>
<organism evidence="1 2">
    <name type="scientific">Candidatus Neomicrothrix parvicella RN1</name>
    <dbReference type="NCBI Taxonomy" id="1229780"/>
    <lineage>
        <taxon>Bacteria</taxon>
        <taxon>Bacillati</taxon>
        <taxon>Actinomycetota</taxon>
        <taxon>Acidimicrobiia</taxon>
        <taxon>Acidimicrobiales</taxon>
        <taxon>Microthrixaceae</taxon>
        <taxon>Candidatus Neomicrothrix</taxon>
    </lineage>
</organism>
<comment type="caution">
    <text evidence="1">The sequence shown here is derived from an EMBL/GenBank/DDBJ whole genome shotgun (WGS) entry which is preliminary data.</text>
</comment>
<protein>
    <submittedName>
        <fullName evidence="1">Uncharacterized protein</fullName>
    </submittedName>
</protein>
<gene>
    <name evidence="1" type="ORF">BN381_600025</name>
</gene>
<evidence type="ECO:0000313" key="1">
    <source>
        <dbReference type="EMBL" id="CCM65211.1"/>
    </source>
</evidence>
<proteinExistence type="predicted"/>
<sequence>MSSNKDCVYIVGMRSGLAGCNSDRRSNGHDMSPMNQCSFRGLCRSVPTLARAVAGRLVPDPRGCK</sequence>
<reference evidence="1 2" key="1">
    <citation type="journal article" date="2013" name="ISME J.">
        <title>Metabolic model for the filamentous 'Candidatus Microthrix parvicella' based on genomic and metagenomic analyses.</title>
        <authorList>
            <person name="Jon McIlroy S."/>
            <person name="Kristiansen R."/>
            <person name="Albertsen M."/>
            <person name="Michael Karst S."/>
            <person name="Rossetti S."/>
            <person name="Lund Nielsen J."/>
            <person name="Tandoi V."/>
            <person name="James Seviour R."/>
            <person name="Nielsen P.H."/>
        </authorList>
    </citation>
    <scope>NUCLEOTIDE SEQUENCE [LARGE SCALE GENOMIC DNA]</scope>
    <source>
        <strain evidence="1 2">RN1</strain>
    </source>
</reference>
<keyword evidence="2" id="KW-1185">Reference proteome</keyword>